<evidence type="ECO:0000313" key="2">
    <source>
        <dbReference type="EMBL" id="MCD7469595.1"/>
    </source>
</evidence>
<feature type="non-terminal residue" evidence="2">
    <location>
        <position position="151"/>
    </location>
</feature>
<comment type="caution">
    <text evidence="2">The sequence shown here is derived from an EMBL/GenBank/DDBJ whole genome shotgun (WGS) entry which is preliminary data.</text>
</comment>
<evidence type="ECO:0000313" key="3">
    <source>
        <dbReference type="Proteomes" id="UP000823775"/>
    </source>
</evidence>
<feature type="region of interest" description="Disordered" evidence="1">
    <location>
        <begin position="29"/>
        <end position="106"/>
    </location>
</feature>
<dbReference type="Proteomes" id="UP000823775">
    <property type="component" value="Unassembled WGS sequence"/>
</dbReference>
<keyword evidence="3" id="KW-1185">Reference proteome</keyword>
<proteinExistence type="predicted"/>
<evidence type="ECO:0000256" key="1">
    <source>
        <dbReference type="SAM" id="MobiDB-lite"/>
    </source>
</evidence>
<dbReference type="EMBL" id="JACEIK010001461">
    <property type="protein sequence ID" value="MCD7469595.1"/>
    <property type="molecule type" value="Genomic_DNA"/>
</dbReference>
<sequence length="151" mass="17080">MLRQCDILLYFCGFNNVTHRYNDFTSKQEATGSFRIKGNSKKASDEGSDDTESDGDNPPVDNAEEGNDEAEKSRNDATNAEESGDKDSSTEGSNEQGSISMKKKIPDIVLRRSQKIQINALNEVPELKRLFEGYNMYWMDKTPSKYNMEMV</sequence>
<reference evidence="2 3" key="1">
    <citation type="journal article" date="2021" name="BMC Genomics">
        <title>Datura genome reveals duplications of psychoactive alkaloid biosynthetic genes and high mutation rate following tissue culture.</title>
        <authorList>
            <person name="Rajewski A."/>
            <person name="Carter-House D."/>
            <person name="Stajich J."/>
            <person name="Litt A."/>
        </authorList>
    </citation>
    <scope>NUCLEOTIDE SEQUENCE [LARGE SCALE GENOMIC DNA]</scope>
    <source>
        <strain evidence="2">AR-01</strain>
    </source>
</reference>
<feature type="compositionally biased region" description="Polar residues" evidence="1">
    <location>
        <begin position="90"/>
        <end position="99"/>
    </location>
</feature>
<gene>
    <name evidence="2" type="ORF">HAX54_008736</name>
</gene>
<organism evidence="2 3">
    <name type="scientific">Datura stramonium</name>
    <name type="common">Jimsonweed</name>
    <name type="synonym">Common thornapple</name>
    <dbReference type="NCBI Taxonomy" id="4076"/>
    <lineage>
        <taxon>Eukaryota</taxon>
        <taxon>Viridiplantae</taxon>
        <taxon>Streptophyta</taxon>
        <taxon>Embryophyta</taxon>
        <taxon>Tracheophyta</taxon>
        <taxon>Spermatophyta</taxon>
        <taxon>Magnoliopsida</taxon>
        <taxon>eudicotyledons</taxon>
        <taxon>Gunneridae</taxon>
        <taxon>Pentapetalae</taxon>
        <taxon>asterids</taxon>
        <taxon>lamiids</taxon>
        <taxon>Solanales</taxon>
        <taxon>Solanaceae</taxon>
        <taxon>Solanoideae</taxon>
        <taxon>Datureae</taxon>
        <taxon>Datura</taxon>
    </lineage>
</organism>
<accession>A0ABS8TDQ2</accession>
<feature type="compositionally biased region" description="Acidic residues" evidence="1">
    <location>
        <begin position="46"/>
        <end position="55"/>
    </location>
</feature>
<protein>
    <submittedName>
        <fullName evidence="2">Uncharacterized protein</fullName>
    </submittedName>
</protein>
<name>A0ABS8TDQ2_DATST</name>